<reference evidence="3 4" key="1">
    <citation type="journal article" date="2010" name="Nature">
        <title>The Ectocarpus genome and the independent evolution of multicellularity in brown algae.</title>
        <authorList>
            <person name="Cock J.M."/>
            <person name="Sterck L."/>
            <person name="Rouze P."/>
            <person name="Scornet D."/>
            <person name="Allen A.E."/>
            <person name="Amoutzias G."/>
            <person name="Anthouard V."/>
            <person name="Artiguenave F."/>
            <person name="Aury J.M."/>
            <person name="Badger J.H."/>
            <person name="Beszteri B."/>
            <person name="Billiau K."/>
            <person name="Bonnet E."/>
            <person name="Bothwell J.H."/>
            <person name="Bowler C."/>
            <person name="Boyen C."/>
            <person name="Brownlee C."/>
            <person name="Carrano C.J."/>
            <person name="Charrier B."/>
            <person name="Cho G.Y."/>
            <person name="Coelho S.M."/>
            <person name="Collen J."/>
            <person name="Corre E."/>
            <person name="Da Silva C."/>
            <person name="Delage L."/>
            <person name="Delaroque N."/>
            <person name="Dittami S.M."/>
            <person name="Doulbeau S."/>
            <person name="Elias M."/>
            <person name="Farnham G."/>
            <person name="Gachon C.M."/>
            <person name="Gschloessl B."/>
            <person name="Heesch S."/>
            <person name="Jabbari K."/>
            <person name="Jubin C."/>
            <person name="Kawai H."/>
            <person name="Kimura K."/>
            <person name="Kloareg B."/>
            <person name="Kupper F.C."/>
            <person name="Lang D."/>
            <person name="Le Bail A."/>
            <person name="Leblanc C."/>
            <person name="Lerouge P."/>
            <person name="Lohr M."/>
            <person name="Lopez P.J."/>
            <person name="Martens C."/>
            <person name="Maumus F."/>
            <person name="Michel G."/>
            <person name="Miranda-Saavedra D."/>
            <person name="Morales J."/>
            <person name="Moreau H."/>
            <person name="Motomura T."/>
            <person name="Nagasato C."/>
            <person name="Napoli C.A."/>
            <person name="Nelson D.R."/>
            <person name="Nyvall-Collen P."/>
            <person name="Peters A.F."/>
            <person name="Pommier C."/>
            <person name="Potin P."/>
            <person name="Poulain J."/>
            <person name="Quesneville H."/>
            <person name="Read B."/>
            <person name="Rensing S.A."/>
            <person name="Ritter A."/>
            <person name="Rousvoal S."/>
            <person name="Samanta M."/>
            <person name="Samson G."/>
            <person name="Schroeder D.C."/>
            <person name="Segurens B."/>
            <person name="Strittmatter M."/>
            <person name="Tonon T."/>
            <person name="Tregear J.W."/>
            <person name="Valentin K."/>
            <person name="von Dassow P."/>
            <person name="Yamagishi T."/>
            <person name="Van de Peer Y."/>
            <person name="Wincker P."/>
        </authorList>
    </citation>
    <scope>NUCLEOTIDE SEQUENCE [LARGE SCALE GENOMIC DNA]</scope>
    <source>
        <strain evidence="4">Ec32 / CCAP1310/4</strain>
    </source>
</reference>
<dbReference type="EMBL" id="FN649747">
    <property type="protein sequence ID" value="CBN77307.1"/>
    <property type="molecule type" value="Genomic_DNA"/>
</dbReference>
<dbReference type="Proteomes" id="UP000002630">
    <property type="component" value="Linkage Group LG22"/>
</dbReference>
<feature type="region of interest" description="Disordered" evidence="1">
    <location>
        <begin position="43"/>
        <end position="88"/>
    </location>
</feature>
<proteinExistence type="predicted"/>
<gene>
    <name evidence="3" type="ORF">Esi_0044_0104</name>
</gene>
<dbReference type="Pfam" id="PF04970">
    <property type="entry name" value="LRAT"/>
    <property type="match status" value="1"/>
</dbReference>
<dbReference type="AlphaFoldDB" id="D8LNF0"/>
<organism evidence="3 4">
    <name type="scientific">Ectocarpus siliculosus</name>
    <name type="common">Brown alga</name>
    <name type="synonym">Conferva siliculosa</name>
    <dbReference type="NCBI Taxonomy" id="2880"/>
    <lineage>
        <taxon>Eukaryota</taxon>
        <taxon>Sar</taxon>
        <taxon>Stramenopiles</taxon>
        <taxon>Ochrophyta</taxon>
        <taxon>PX clade</taxon>
        <taxon>Phaeophyceae</taxon>
        <taxon>Ectocarpales</taxon>
        <taxon>Ectocarpaceae</taxon>
        <taxon>Ectocarpus</taxon>
    </lineage>
</organism>
<dbReference type="OrthoDB" id="421951at2759"/>
<evidence type="ECO:0000313" key="3">
    <source>
        <dbReference type="EMBL" id="CBN77307.1"/>
    </source>
</evidence>
<accession>D8LNF0</accession>
<keyword evidence="4" id="KW-1185">Reference proteome</keyword>
<evidence type="ECO:0000259" key="2">
    <source>
        <dbReference type="Pfam" id="PF04970"/>
    </source>
</evidence>
<feature type="region of interest" description="Disordered" evidence="1">
    <location>
        <begin position="1"/>
        <end position="27"/>
    </location>
</feature>
<protein>
    <recommendedName>
        <fullName evidence="2">LRAT domain-containing protein</fullName>
    </recommendedName>
</protein>
<sequence length="349" mass="36176">MAEMEEMFTDSTKDNDSTLGANDPELELQRWQQWRNVDLARTVAPPTGSSTQPIEIDCAGTADNNTALAGGGEEERTAGGPEGDAPVAATEGETLWGHAVHEHELSAGDQVYVYRGVIQHHGIVTHVPVPGRAGGVRVVHFDSNCDGVESTSLETFLNGGTLRRATYGASAWSTGLDYGASYGCATDDPALIVTRATEAAKFGEGASGWSGYNLCTNNCETFAYWCSTGRRQVLSRQAARGLVGAGVVAAGASAVVSAGGFASAGAAATVLVPRGVRGVQRGVKAIEWATGVAVVAVAAADVVSTLVTRAPVERNLNLRSGSTVAILTDSCMHLVGRLGCGRRGARPFL</sequence>
<dbReference type="STRING" id="2880.D8LNF0"/>
<dbReference type="EMBL" id="FN648641">
    <property type="protein sequence ID" value="CBN77307.1"/>
    <property type="molecule type" value="Genomic_DNA"/>
</dbReference>
<evidence type="ECO:0000313" key="4">
    <source>
        <dbReference type="Proteomes" id="UP000002630"/>
    </source>
</evidence>
<dbReference type="InParanoid" id="D8LNF0"/>
<dbReference type="Gene3D" id="3.90.1720.10">
    <property type="entry name" value="endopeptidase domain like (from Nostoc punctiforme)"/>
    <property type="match status" value="1"/>
</dbReference>
<feature type="domain" description="LRAT" evidence="2">
    <location>
        <begin position="104"/>
        <end position="231"/>
    </location>
</feature>
<dbReference type="PANTHER" id="PTHR46137:SF3">
    <property type="entry name" value="OS05G0310600 PROTEIN"/>
    <property type="match status" value="1"/>
</dbReference>
<dbReference type="InterPro" id="IPR007053">
    <property type="entry name" value="LRAT_dom"/>
</dbReference>
<evidence type="ECO:0000256" key="1">
    <source>
        <dbReference type="SAM" id="MobiDB-lite"/>
    </source>
</evidence>
<dbReference type="PANTHER" id="PTHR46137">
    <property type="entry name" value="OS05G0310600 PROTEIN"/>
    <property type="match status" value="1"/>
</dbReference>
<name>D8LNF0_ECTSI</name>